<dbReference type="InterPro" id="IPR041677">
    <property type="entry name" value="DNA2/NAM7_AAA_11"/>
</dbReference>
<dbReference type="SUPFAM" id="SSF52540">
    <property type="entry name" value="P-loop containing nucleoside triphosphate hydrolases"/>
    <property type="match status" value="1"/>
</dbReference>
<feature type="compositionally biased region" description="Low complexity" evidence="2">
    <location>
        <begin position="222"/>
        <end position="233"/>
    </location>
</feature>
<dbReference type="InterPro" id="IPR013087">
    <property type="entry name" value="Znf_C2H2_type"/>
</dbReference>
<dbReference type="PROSITE" id="PS50157">
    <property type="entry name" value="ZINC_FINGER_C2H2_2"/>
    <property type="match status" value="1"/>
</dbReference>
<gene>
    <name evidence="4" type="ORF">CITCOLO1_LOCUS19134</name>
</gene>
<reference evidence="4 5" key="1">
    <citation type="submission" date="2024-03" db="EMBL/GenBank/DDBJ databases">
        <authorList>
            <person name="Gkanogiannis A."/>
            <person name="Becerra Lopez-Lavalle L."/>
        </authorList>
    </citation>
    <scope>NUCLEOTIDE SEQUENCE [LARGE SCALE GENOMIC DNA]</scope>
</reference>
<dbReference type="InterPro" id="IPR036236">
    <property type="entry name" value="Znf_C2H2_sf"/>
</dbReference>
<sequence>MQSPKFNLECEKDSEISSKASYDMAVLEATPDPSKDSGTASCLTNSTKANPDQGSVSLDLTLHLNSNGIDTKGSGETSSDVVGHVSGPMNLRIFSCNYCQRKFFSSQALGGHQNAHKRERTMAKRAMRMGMFPNRYTSLASLPLHGSAYRSLGIEAHAAVHRKILPAERPFIARTGAMIDEGYIGMPYFVEEDDVGPFWPGSFRRANGEFIDSTPWEASKVPSPNSNTSMPPSKTRGASSRSNKAKDSNALIHVLFSWDFKNLFDQNFYKLKVGKIPKSFESEEQYKGSYMFPLLEETRAELCSCLKTIHKAPFSQVISIEDSNTKKGNILFNVNVSSWRNTNGKGQLPYKALPGDIFVILDTDPQTIKSDHLESYSELNWAFAWLGQINDNNTPTHLKLHISKNMDRVDVHKSTTLFIVFLMNVTTSLRIWKALQCSADGGIVKHLLGTTSSTGNETCKQCTQNDGEESTQNFPTLSLSTLNESQKVAIESCIKNVICQHKPSIELIWGPPGTGKTKTTSMLLWKILRMRQKIRTLACAPTNVAITNLASKVVNLLKDDSFSKKNVFCPLGELLLFGNKDRLKFDSQLDDIYLDHRVEKLFKCLGQNGLKFQITSMIGILQESKLSKTKRMFKSIASSLLECVHILTTHIPQQVIMEHNLKKLEILVELIGGLGTLLSKDYDDKVGETLIGLKCHCLLVLRTLSVSLDEIEVPKKVSKNSIEKFCFQQASLIFTTASNSFKLNSVKKNSLNLLVIDEAAQLKECESLIPLQLQHISHAILIGDEFQLPATVKSKVCEGARFGRSLFERLSILGYSKHLLNTQYRMHPSVSCFPNSKFYGNQIMDASIVMNKEYEKHYLPNTLFGPYSFINVCGGQEESNGDGQSKKNMVEVVVVTQIIQMLYKAWCKNKRDISIGVISPYSAQVSSIQDTLGRKYEKNNKGFTIKVKSIDGFQGCEEDVIIISTVRSNSGNNIGFLSSTQRTNVALTRARYCLWIVGDATTLGKRNSEWRDVINDAKARQCFFNVEEDKELAEGMRMIKTWQISDIKEQILKLDNIYSSHP</sequence>
<dbReference type="CDD" id="cd18808">
    <property type="entry name" value="SF1_C_Upf1"/>
    <property type="match status" value="1"/>
</dbReference>
<accession>A0ABP0Z282</accession>
<proteinExistence type="predicted"/>
<dbReference type="PROSITE" id="PS00028">
    <property type="entry name" value="ZINC_FINGER_C2H2_1"/>
    <property type="match status" value="1"/>
</dbReference>
<dbReference type="InterPro" id="IPR027417">
    <property type="entry name" value="P-loop_NTPase"/>
</dbReference>
<dbReference type="InterPro" id="IPR047187">
    <property type="entry name" value="SF1_C_Upf1"/>
</dbReference>
<evidence type="ECO:0000259" key="3">
    <source>
        <dbReference type="PROSITE" id="PS50157"/>
    </source>
</evidence>
<dbReference type="Proteomes" id="UP001642487">
    <property type="component" value="Chromosome 7"/>
</dbReference>
<evidence type="ECO:0000313" key="5">
    <source>
        <dbReference type="Proteomes" id="UP001642487"/>
    </source>
</evidence>
<dbReference type="InterPro" id="IPR041679">
    <property type="entry name" value="DNA2/NAM7-like_C"/>
</dbReference>
<evidence type="ECO:0000313" key="4">
    <source>
        <dbReference type="EMBL" id="CAK9326776.1"/>
    </source>
</evidence>
<dbReference type="Pfam" id="PF20073">
    <property type="entry name" value="DUF6469"/>
    <property type="match status" value="1"/>
</dbReference>
<keyword evidence="1" id="KW-0862">Zinc</keyword>
<dbReference type="PANTHER" id="PTHR10887:SF515">
    <property type="entry name" value="P-LOOP CONTAINING NUCLEOSIDE TRIPHOSPHATE HYDROLASES SUPERFAMILY PROTEIN"/>
    <property type="match status" value="1"/>
</dbReference>
<dbReference type="PANTHER" id="PTHR10887">
    <property type="entry name" value="DNA2/NAM7 HELICASE FAMILY"/>
    <property type="match status" value="1"/>
</dbReference>
<keyword evidence="1" id="KW-0863">Zinc-finger</keyword>
<feature type="region of interest" description="Disordered" evidence="2">
    <location>
        <begin position="214"/>
        <end position="244"/>
    </location>
</feature>
<dbReference type="SUPFAM" id="SSF57667">
    <property type="entry name" value="beta-beta-alpha zinc fingers"/>
    <property type="match status" value="1"/>
</dbReference>
<dbReference type="EMBL" id="OZ021741">
    <property type="protein sequence ID" value="CAK9326776.1"/>
    <property type="molecule type" value="Genomic_DNA"/>
</dbReference>
<protein>
    <recommendedName>
        <fullName evidence="3">C2H2-type domain-containing protein</fullName>
    </recommendedName>
</protein>
<keyword evidence="1" id="KW-0479">Metal-binding</keyword>
<feature type="compositionally biased region" description="Polar residues" evidence="2">
    <location>
        <begin position="36"/>
        <end position="55"/>
    </location>
</feature>
<evidence type="ECO:0000256" key="2">
    <source>
        <dbReference type="SAM" id="MobiDB-lite"/>
    </source>
</evidence>
<dbReference type="InterPro" id="IPR045529">
    <property type="entry name" value="DUF6469"/>
</dbReference>
<dbReference type="InterPro" id="IPR045055">
    <property type="entry name" value="DNA2/NAM7-like"/>
</dbReference>
<keyword evidence="5" id="KW-1185">Reference proteome</keyword>
<dbReference type="Gene3D" id="3.40.50.300">
    <property type="entry name" value="P-loop containing nucleotide triphosphate hydrolases"/>
    <property type="match status" value="2"/>
</dbReference>
<evidence type="ECO:0000256" key="1">
    <source>
        <dbReference type="PROSITE-ProRule" id="PRU00042"/>
    </source>
</evidence>
<organism evidence="4 5">
    <name type="scientific">Citrullus colocynthis</name>
    <name type="common">colocynth</name>
    <dbReference type="NCBI Taxonomy" id="252529"/>
    <lineage>
        <taxon>Eukaryota</taxon>
        <taxon>Viridiplantae</taxon>
        <taxon>Streptophyta</taxon>
        <taxon>Embryophyta</taxon>
        <taxon>Tracheophyta</taxon>
        <taxon>Spermatophyta</taxon>
        <taxon>Magnoliopsida</taxon>
        <taxon>eudicotyledons</taxon>
        <taxon>Gunneridae</taxon>
        <taxon>Pentapetalae</taxon>
        <taxon>rosids</taxon>
        <taxon>fabids</taxon>
        <taxon>Cucurbitales</taxon>
        <taxon>Cucurbitaceae</taxon>
        <taxon>Benincaseae</taxon>
        <taxon>Citrullus</taxon>
    </lineage>
</organism>
<dbReference type="Pfam" id="PF13086">
    <property type="entry name" value="AAA_11"/>
    <property type="match status" value="1"/>
</dbReference>
<dbReference type="Pfam" id="PF13087">
    <property type="entry name" value="AAA_12"/>
    <property type="match status" value="1"/>
</dbReference>
<dbReference type="Gene3D" id="3.30.160.60">
    <property type="entry name" value="Classic Zinc Finger"/>
    <property type="match status" value="1"/>
</dbReference>
<name>A0ABP0Z282_9ROSI</name>
<feature type="domain" description="C2H2-type" evidence="3">
    <location>
        <begin position="94"/>
        <end position="121"/>
    </location>
</feature>
<feature type="region of interest" description="Disordered" evidence="2">
    <location>
        <begin position="27"/>
        <end position="55"/>
    </location>
</feature>